<protein>
    <recommendedName>
        <fullName evidence="5">Double zinc ribbon</fullName>
    </recommendedName>
</protein>
<evidence type="ECO:0000256" key="1">
    <source>
        <dbReference type="SAM" id="MobiDB-lite"/>
    </source>
</evidence>
<dbReference type="Proteomes" id="UP000317977">
    <property type="component" value="Unassembled WGS sequence"/>
</dbReference>
<feature type="transmembrane region" description="Helical" evidence="2">
    <location>
        <begin position="201"/>
        <end position="222"/>
    </location>
</feature>
<keyword evidence="2" id="KW-1133">Transmembrane helix</keyword>
<accession>A0A5C6FDW3</accession>
<proteinExistence type="predicted"/>
<feature type="region of interest" description="Disordered" evidence="1">
    <location>
        <begin position="40"/>
        <end position="71"/>
    </location>
</feature>
<evidence type="ECO:0000313" key="4">
    <source>
        <dbReference type="Proteomes" id="UP000317977"/>
    </source>
</evidence>
<dbReference type="RefSeq" id="WP_186775990.1">
    <property type="nucleotide sequence ID" value="NZ_SJPX01000001.1"/>
</dbReference>
<keyword evidence="4" id="KW-1185">Reference proteome</keyword>
<name>A0A5C6FDW3_9BACT</name>
<dbReference type="AlphaFoldDB" id="A0A5C6FDW3"/>
<feature type="transmembrane region" description="Helical" evidence="2">
    <location>
        <begin position="252"/>
        <end position="272"/>
    </location>
</feature>
<evidence type="ECO:0008006" key="5">
    <source>
        <dbReference type="Google" id="ProtNLM"/>
    </source>
</evidence>
<sequence length="276" mass="28882">MPIQVKCQCGKALKIPDTMAGKAVKCPGCATVLRVPGGAAPTGQKAAGGQQVPGGQRAAAGKPASPAPTAVKPGRMDDLFDEEGFSAHVAQVCPACRAEMAAGSVFCTKCGYHKESGVRMESHKTAGVDISHGTLALEKAKADMIKAKKLDDAVLAGAGMPWWMLALVLFMLMSGLCIAVLAVNASRRVDETITFNPMGTFLILSGSAFTTFGVGAFGMIVIHAFKQQMSKGFLAILPPYTIYYVFKNPRETWKYLLGCIVLLGIGISLIVAGGNA</sequence>
<comment type="caution">
    <text evidence="3">The sequence shown here is derived from an EMBL/GenBank/DDBJ whole genome shotgun (WGS) entry which is preliminary data.</text>
</comment>
<evidence type="ECO:0000313" key="3">
    <source>
        <dbReference type="EMBL" id="TWU57751.1"/>
    </source>
</evidence>
<reference evidence="3 4" key="1">
    <citation type="submission" date="2019-02" db="EMBL/GenBank/DDBJ databases">
        <title>Deep-cultivation of Planctomycetes and their phenomic and genomic characterization uncovers novel biology.</title>
        <authorList>
            <person name="Wiegand S."/>
            <person name="Jogler M."/>
            <person name="Boedeker C."/>
            <person name="Pinto D."/>
            <person name="Vollmers J."/>
            <person name="Rivas-Marin E."/>
            <person name="Kohn T."/>
            <person name="Peeters S.H."/>
            <person name="Heuer A."/>
            <person name="Rast P."/>
            <person name="Oberbeckmann S."/>
            <person name="Bunk B."/>
            <person name="Jeske O."/>
            <person name="Meyerdierks A."/>
            <person name="Storesund J.E."/>
            <person name="Kallscheuer N."/>
            <person name="Luecker S."/>
            <person name="Lage O.M."/>
            <person name="Pohl T."/>
            <person name="Merkel B.J."/>
            <person name="Hornburger P."/>
            <person name="Mueller R.-W."/>
            <person name="Bruemmer F."/>
            <person name="Labrenz M."/>
            <person name="Spormann A.M."/>
            <person name="Op Den Camp H."/>
            <person name="Overmann J."/>
            <person name="Amann R."/>
            <person name="Jetten M.S.M."/>
            <person name="Mascher T."/>
            <person name="Medema M.H."/>
            <person name="Devos D.P."/>
            <person name="Kaster A.-K."/>
            <person name="Ovreas L."/>
            <person name="Rohde M."/>
            <person name="Galperin M.Y."/>
            <person name="Jogler C."/>
        </authorList>
    </citation>
    <scope>NUCLEOTIDE SEQUENCE [LARGE SCALE GENOMIC DNA]</scope>
    <source>
        <strain evidence="3 4">Poly59</strain>
    </source>
</reference>
<dbReference type="EMBL" id="SJPX01000001">
    <property type="protein sequence ID" value="TWU57751.1"/>
    <property type="molecule type" value="Genomic_DNA"/>
</dbReference>
<feature type="transmembrane region" description="Helical" evidence="2">
    <location>
        <begin position="154"/>
        <end position="181"/>
    </location>
</feature>
<evidence type="ECO:0000256" key="2">
    <source>
        <dbReference type="SAM" id="Phobius"/>
    </source>
</evidence>
<organism evidence="3 4">
    <name type="scientific">Rubripirellula reticaptiva</name>
    <dbReference type="NCBI Taxonomy" id="2528013"/>
    <lineage>
        <taxon>Bacteria</taxon>
        <taxon>Pseudomonadati</taxon>
        <taxon>Planctomycetota</taxon>
        <taxon>Planctomycetia</taxon>
        <taxon>Pirellulales</taxon>
        <taxon>Pirellulaceae</taxon>
        <taxon>Rubripirellula</taxon>
    </lineage>
</organism>
<keyword evidence="2" id="KW-0812">Transmembrane</keyword>
<gene>
    <name evidence="3" type="ORF">Poly59_06600</name>
</gene>
<keyword evidence="2" id="KW-0472">Membrane</keyword>